<dbReference type="AlphaFoldDB" id="A0A2S9XDY2"/>
<dbReference type="EMBL" id="PVNK01000259">
    <property type="protein sequence ID" value="PRP91069.1"/>
    <property type="molecule type" value="Genomic_DNA"/>
</dbReference>
<sequence length="314" mass="32487">MIFSLSLVATLFSISSPPAGGPEPEPIAVPSPEQVQGEAESGAGPVPPPEQVQGAAESGAGPVPPPEQVQGAAESGAGPVPPPEQVQSAAESGAGAMPPPGQVQPRSNAKPPDPRARPSEGVYAVGSSGVAPLPPAPPPVPPSTIPRGSWRGDGWLSLRLHVVGPLYGEVPGRPTVISLGGGAEGGWRIRQWIAVGAGFARQPHEVYRDKIAEAPAVITRRGHLSTWDVAFLRLYAPVRGRIDPYLDVGGGVAFFDPARNQPILLGGTVRASIGIEAWVTRNTTLGIGGLYRANFVDDSIGHAWQATLDLGLHW</sequence>
<accession>A0A2S9XDY2</accession>
<reference evidence="2 3" key="1">
    <citation type="submission" date="2018-03" db="EMBL/GenBank/DDBJ databases">
        <title>Draft Genome Sequences of the Obligatory Marine Myxobacteria Enhygromyxa salina SWB005.</title>
        <authorList>
            <person name="Poehlein A."/>
            <person name="Moghaddam J.A."/>
            <person name="Harms H."/>
            <person name="Alanjari M."/>
            <person name="Koenig G.M."/>
            <person name="Daniel R."/>
            <person name="Schaeberle T.F."/>
        </authorList>
    </citation>
    <scope>NUCLEOTIDE SEQUENCE [LARGE SCALE GENOMIC DNA]</scope>
    <source>
        <strain evidence="2 3">SWB005</strain>
    </source>
</reference>
<feature type="region of interest" description="Disordered" evidence="1">
    <location>
        <begin position="13"/>
        <end position="146"/>
    </location>
</feature>
<dbReference type="Proteomes" id="UP000237968">
    <property type="component" value="Unassembled WGS sequence"/>
</dbReference>
<dbReference type="InterPro" id="IPR011250">
    <property type="entry name" value="OMP/PagP_B-barrel"/>
</dbReference>
<keyword evidence="3" id="KW-1185">Reference proteome</keyword>
<protein>
    <recommendedName>
        <fullName evidence="4">Outer membrane protein beta-barrel domain-containing protein</fullName>
    </recommendedName>
</protein>
<proteinExistence type="predicted"/>
<feature type="compositionally biased region" description="Pro residues" evidence="1">
    <location>
        <begin position="132"/>
        <end position="144"/>
    </location>
</feature>
<evidence type="ECO:0000313" key="3">
    <source>
        <dbReference type="Proteomes" id="UP000237968"/>
    </source>
</evidence>
<organism evidence="2 3">
    <name type="scientific">Enhygromyxa salina</name>
    <dbReference type="NCBI Taxonomy" id="215803"/>
    <lineage>
        <taxon>Bacteria</taxon>
        <taxon>Pseudomonadati</taxon>
        <taxon>Myxococcota</taxon>
        <taxon>Polyangia</taxon>
        <taxon>Nannocystales</taxon>
        <taxon>Nannocystaceae</taxon>
        <taxon>Enhygromyxa</taxon>
    </lineage>
</organism>
<dbReference type="Gene3D" id="2.40.160.20">
    <property type="match status" value="1"/>
</dbReference>
<evidence type="ECO:0000313" key="2">
    <source>
        <dbReference type="EMBL" id="PRP91069.1"/>
    </source>
</evidence>
<evidence type="ECO:0008006" key="4">
    <source>
        <dbReference type="Google" id="ProtNLM"/>
    </source>
</evidence>
<comment type="caution">
    <text evidence="2">The sequence shown here is derived from an EMBL/GenBank/DDBJ whole genome shotgun (WGS) entry which is preliminary data.</text>
</comment>
<dbReference type="RefSeq" id="WP_106395078.1">
    <property type="nucleotide sequence ID" value="NZ_PVNK01000259.1"/>
</dbReference>
<feature type="compositionally biased region" description="Pro residues" evidence="1">
    <location>
        <begin position="19"/>
        <end position="29"/>
    </location>
</feature>
<dbReference type="SUPFAM" id="SSF56925">
    <property type="entry name" value="OMPA-like"/>
    <property type="match status" value="1"/>
</dbReference>
<evidence type="ECO:0000256" key="1">
    <source>
        <dbReference type="SAM" id="MobiDB-lite"/>
    </source>
</evidence>
<name>A0A2S9XDY2_9BACT</name>
<gene>
    <name evidence="2" type="ORF">ENSA5_58790</name>
</gene>